<gene>
    <name evidence="1" type="ORF">SAMN05443667_102108</name>
</gene>
<dbReference type="EMBL" id="FNRD01000002">
    <property type="protein sequence ID" value="SEA14403.1"/>
    <property type="molecule type" value="Genomic_DNA"/>
</dbReference>
<proteinExistence type="predicted"/>
<reference evidence="2" key="1">
    <citation type="submission" date="2016-10" db="EMBL/GenBank/DDBJ databases">
        <authorList>
            <person name="Varghese N."/>
            <person name="Submissions S."/>
        </authorList>
    </citation>
    <scope>NUCLEOTIDE SEQUENCE [LARGE SCALE GENOMIC DNA]</scope>
    <source>
        <strain evidence="2">DSM 22376</strain>
    </source>
</reference>
<dbReference type="Proteomes" id="UP000198951">
    <property type="component" value="Unassembled WGS sequence"/>
</dbReference>
<evidence type="ECO:0008006" key="3">
    <source>
        <dbReference type="Google" id="ProtNLM"/>
    </source>
</evidence>
<dbReference type="AlphaFoldDB" id="A0A1H3YS85"/>
<accession>A0A1H3YS85</accession>
<protein>
    <recommendedName>
        <fullName evidence="3">MetA-pathway of phenol degradation</fullName>
    </recommendedName>
</protein>
<organism evidence="1 2">
    <name type="scientific">Flavobacterium gillisiae</name>
    <dbReference type="NCBI Taxonomy" id="150146"/>
    <lineage>
        <taxon>Bacteria</taxon>
        <taxon>Pseudomonadati</taxon>
        <taxon>Bacteroidota</taxon>
        <taxon>Flavobacteriia</taxon>
        <taxon>Flavobacteriales</taxon>
        <taxon>Flavobacteriaceae</taxon>
        <taxon>Flavobacterium</taxon>
    </lineage>
</organism>
<dbReference type="STRING" id="150146.SAMN05443667_102108"/>
<evidence type="ECO:0000313" key="1">
    <source>
        <dbReference type="EMBL" id="SEA14403.1"/>
    </source>
</evidence>
<dbReference type="RefSeq" id="WP_176980568.1">
    <property type="nucleotide sequence ID" value="NZ_FNRD01000002.1"/>
</dbReference>
<sequence length="293" mass="32969">MKQGFKITSVLTGVKLRKKLTLQVLALGMLFGATAMQAQGERVKRDKDTVKAVDNYQPFTFGLHLKNMHLWHGFTVTPGPMAATNLEYNTRDKKFTFGFWGGTGAASDVTNKTGQQVGAHYKEFSIYTVYRFSNKFFMEAVTHNNYTGVEERGDVLHYWSYDKTQGYNFVDLNFGYQVSKNTLLYLATIVGGGSGDYEVQTDGSLRDSYTHYLEVKSKVWEKGDSHLSLFAGGAWSFVNDKTFYTEGKGNFINIGATLSKNVKLGSYVLPVDVTAMWNPEKQKTVLQVDFKVF</sequence>
<keyword evidence="2" id="KW-1185">Reference proteome</keyword>
<name>A0A1H3YS85_9FLAO</name>
<evidence type="ECO:0000313" key="2">
    <source>
        <dbReference type="Proteomes" id="UP000198951"/>
    </source>
</evidence>